<dbReference type="Gene3D" id="3.20.20.80">
    <property type="entry name" value="Glycosidases"/>
    <property type="match status" value="1"/>
</dbReference>
<dbReference type="PANTHER" id="PTHR22762:SF120">
    <property type="entry name" value="HETEROGLYCAN GLUCOSIDASE 1"/>
    <property type="match status" value="1"/>
</dbReference>
<dbReference type="PANTHER" id="PTHR22762">
    <property type="entry name" value="ALPHA-GLUCOSIDASE"/>
    <property type="match status" value="1"/>
</dbReference>
<evidence type="ECO:0008006" key="7">
    <source>
        <dbReference type="Google" id="ProtNLM"/>
    </source>
</evidence>
<gene>
    <name evidence="5" type="ORF">IEG06_04685</name>
</gene>
<dbReference type="InterPro" id="IPR013783">
    <property type="entry name" value="Ig-like_fold"/>
</dbReference>
<dbReference type="SUPFAM" id="SSF53474">
    <property type="entry name" value="alpha/beta-Hydrolases"/>
    <property type="match status" value="1"/>
</dbReference>
<evidence type="ECO:0000313" key="5">
    <source>
        <dbReference type="EMBL" id="MBD3862737.1"/>
    </source>
</evidence>
<dbReference type="SUPFAM" id="SSF74650">
    <property type="entry name" value="Galactose mutarotase-like"/>
    <property type="match status" value="1"/>
</dbReference>
<protein>
    <recommendedName>
        <fullName evidence="7">Alpha-glucosidase</fullName>
    </recommendedName>
</protein>
<evidence type="ECO:0000259" key="2">
    <source>
        <dbReference type="Pfam" id="PF01055"/>
    </source>
</evidence>
<dbReference type="Gene3D" id="2.60.40.10">
    <property type="entry name" value="Immunoglobulins"/>
    <property type="match status" value="1"/>
</dbReference>
<sequence>MKKILYILSFLLLQVTVAQVTIIIDELPKDTPKDASLFISGDFEGWSGGHKDYQLQQVNGQYQITLPKTEQRILYKFTLGNWETSESTNTGEKIDNRIYKFTEPNDTIHVKIAGWSHLFDAKEVSTASKNVSIISETFNIPQLNRKRRVWIYLPPDYNTSKQDYPVVYMHDGQNIFDAKTSGYGEWNVDETLDELFKDNLKLIVVGVDNGTSKRLDEYSPWVNNKYGGGEGEAYVNFIVNTLKPYIDTNYNTKKDRNNTAIFGSSMGGLISHYAALKYPEVFGKVGVYSPAFWFAPEVHPFTKSHANIKDTKMYFLAGGKEGENAGYNEISQTVKEMNSITSLLKNNGFPEENIQSKVVPEGKHNEALWSNNFAEAITWLFEDAIQKREFEAVRYREGDFLTVKVSDGMFLIQFYNKDIVETTFLPKEEEFNESSHAVIFKPEKVDVSFYRDKSEFVYFKAKDGIKVTIQKQPFNISYSYKGKEITSIKNGYQKTDDSETISFNLKPEEVLYGGGARALGMNRRGNRLELYNKAHYGYEDRSELMNYTMPIVVSSNKYLIHFDNAPIGFLDLDSNADNTLTYETISGRKTYQVVVGDSWLDLTKNYTKLTGTQPMPPRWALGNFSSRFGYHSQEEVEATVQKFRDEEIPLDAIIIDIFWFGKTIQGTMGNLAFDRDSFPNPKQMIKGLKDNNVKTVLVTEPFVLTTSNRWDEAVKADVLAKDSIGNPFTFDFYFGNTGLIDIYNPKGKHWFQNIYKDLANLGVSGVWGDLGEPEVHPKGLLHATGTADEVHNIYGHYWAELVQEMYTQNFPNTRPFILMRAGSSGSQRFGMIPWSGDVNRTWGGLQSQPEIALQMGMQGLAYMHSDLGGFAGNNLDDELYARWLQYGVFQPIYRPHAQEEVPAEPVFRSDKAKALAKQAIELRYQLLPYNYNLVFENNQTGAPLMRALFFEEEDNIKLQTNASTYLWGNDFLVTPIVHSEQKEAEVYFPKNSNWFNFYTDEKVKGGQSLLVKTEEKYIPTYVRGGAFIPTAKPMQSTAEYDGNTFDLNYYFDASVKESERKMYNDDGSTKNAFEKENYEILEFEAETSSNNLELEFEAEIGVNYSASTKQIDVIIHNFPKAPKRIKFNRKKIEFNYNEVSKTLTFNVNWNTSKEVEAQIKY</sequence>
<dbReference type="EMBL" id="JACXXH010000002">
    <property type="protein sequence ID" value="MBD3862737.1"/>
    <property type="molecule type" value="Genomic_DNA"/>
</dbReference>
<dbReference type="InterPro" id="IPR048395">
    <property type="entry name" value="Glyco_hydro_31_C"/>
</dbReference>
<comment type="similarity">
    <text evidence="1">Belongs to the glycosyl hydrolase 31 family.</text>
</comment>
<evidence type="ECO:0000259" key="4">
    <source>
        <dbReference type="Pfam" id="PF21365"/>
    </source>
</evidence>
<comment type="caution">
    <text evidence="5">The sequence shown here is derived from an EMBL/GenBank/DDBJ whole genome shotgun (WGS) entry which is preliminary data.</text>
</comment>
<dbReference type="SUPFAM" id="SSF51011">
    <property type="entry name" value="Glycosyl hydrolase domain"/>
    <property type="match status" value="1"/>
</dbReference>
<evidence type="ECO:0000256" key="1">
    <source>
        <dbReference type="ARBA" id="ARBA00007806"/>
    </source>
</evidence>
<proteinExistence type="inferred from homology"/>
<feature type="domain" description="Glycoside hydrolase family 31 TIM barrel" evidence="2">
    <location>
        <begin position="614"/>
        <end position="933"/>
    </location>
</feature>
<dbReference type="Gene3D" id="2.60.40.1180">
    <property type="entry name" value="Golgi alpha-mannosidase II"/>
    <property type="match status" value="2"/>
</dbReference>
<accession>A0ABR8LXJ1</accession>
<keyword evidence="6" id="KW-1185">Reference proteome</keyword>
<dbReference type="Proteomes" id="UP000627521">
    <property type="component" value="Unassembled WGS sequence"/>
</dbReference>
<dbReference type="Pfam" id="PF13802">
    <property type="entry name" value="Gal_mutarotas_2"/>
    <property type="match status" value="1"/>
</dbReference>
<dbReference type="CDD" id="cd14752">
    <property type="entry name" value="GH31_N"/>
    <property type="match status" value="1"/>
</dbReference>
<feature type="domain" description="Glycoside hydrolase family 31 N-terminal" evidence="3">
    <location>
        <begin position="412"/>
        <end position="565"/>
    </location>
</feature>
<dbReference type="InterPro" id="IPR000801">
    <property type="entry name" value="Esterase-like"/>
</dbReference>
<organism evidence="5 6">
    <name type="scientific">Olleya marilimosa</name>
    <dbReference type="NCBI Taxonomy" id="272164"/>
    <lineage>
        <taxon>Bacteria</taxon>
        <taxon>Pseudomonadati</taxon>
        <taxon>Bacteroidota</taxon>
        <taxon>Flavobacteriia</taxon>
        <taxon>Flavobacteriales</taxon>
        <taxon>Flavobacteriaceae</taxon>
    </lineage>
</organism>
<evidence type="ECO:0000259" key="3">
    <source>
        <dbReference type="Pfam" id="PF13802"/>
    </source>
</evidence>
<reference evidence="5 6" key="1">
    <citation type="submission" date="2020-09" db="EMBL/GenBank/DDBJ databases">
        <title>Bacillus nautilus sp. nov., Chryseoglobus crepusculi sp. nov, and Psychrobacter noctis sp. nov., isolated from deep-sea sponges from the equatorial Atlantic.</title>
        <authorList>
            <person name="Stennett H.L."/>
            <person name="Williams S.E."/>
        </authorList>
    </citation>
    <scope>NUCLEOTIDE SEQUENCE [LARGE SCALE GENOMIC DNA]</scope>
    <source>
        <strain evidence="5 6">28M-24</strain>
    </source>
</reference>
<name>A0ABR8LXJ1_9FLAO</name>
<dbReference type="Pfam" id="PF21365">
    <property type="entry name" value="Glyco_hydro_31_3rd"/>
    <property type="match status" value="1"/>
</dbReference>
<feature type="domain" description="Glycosyl hydrolase family 31 C-terminal" evidence="4">
    <location>
        <begin position="941"/>
        <end position="1028"/>
    </location>
</feature>
<dbReference type="InterPro" id="IPR017853">
    <property type="entry name" value="GH"/>
</dbReference>
<dbReference type="Pfam" id="PF00756">
    <property type="entry name" value="Esterase"/>
    <property type="match status" value="1"/>
</dbReference>
<dbReference type="InterPro" id="IPR029058">
    <property type="entry name" value="AB_hydrolase_fold"/>
</dbReference>
<dbReference type="InterPro" id="IPR025887">
    <property type="entry name" value="Glyco_hydro_31_N_dom"/>
</dbReference>
<dbReference type="InterPro" id="IPR011013">
    <property type="entry name" value="Gal_mutarotase_sf_dom"/>
</dbReference>
<dbReference type="InterPro" id="IPR000322">
    <property type="entry name" value="Glyco_hydro_31_TIM"/>
</dbReference>
<evidence type="ECO:0000313" key="6">
    <source>
        <dbReference type="Proteomes" id="UP000627521"/>
    </source>
</evidence>
<dbReference type="Gene3D" id="3.40.50.1820">
    <property type="entry name" value="alpha/beta hydrolase"/>
    <property type="match status" value="1"/>
</dbReference>
<dbReference type="Pfam" id="PF01055">
    <property type="entry name" value="Glyco_hydro_31_2nd"/>
    <property type="match status" value="1"/>
</dbReference>
<dbReference type="RefSeq" id="WP_191101042.1">
    <property type="nucleotide sequence ID" value="NZ_JACXXH010000002.1"/>
</dbReference>
<dbReference type="Gene3D" id="2.60.40.1760">
    <property type="entry name" value="glycosyl hydrolase (family 31)"/>
    <property type="match status" value="1"/>
</dbReference>
<dbReference type="SUPFAM" id="SSF51445">
    <property type="entry name" value="(Trans)glycosidases"/>
    <property type="match status" value="1"/>
</dbReference>
<dbReference type="InterPro" id="IPR013780">
    <property type="entry name" value="Glyco_hydro_b"/>
</dbReference>